<sequence length="426" mass="48513">MTAEVVIFNKSAIALAADSAVSIEGNKSSKVYNNAEKLFALSKHHPVAIMIYERNELQGVPWELIIKSFRKKQGDKFYSKLSGYKDAFLEFTREFYFNLPEVRVSYWTQEAIREIVYSTLDKVLEMAEATDDNSLRVIDVFDIAINDLLELYMDAPYFDCLNETSLEDSDFEFDQFAYQELTACIETQEFTESEDRDWLNTCNSFYVLCSARLLRQDPFHIGSTGLVFAGYGEDEFFPEVCECEVYGAFGGVIKLIEKDAFDRNGVSAGVKAFAQKEEVNTFMEGVSNSTKREFLSILKGVSDLYGEEVSQLIEQYVPEGERDSVSAIIEERCSQRFLEYGAQLTEHTNSTHVNKVVDMIEHLPKNELAYMAESLVNLTAFKRKVSYEMDSVGGPIDVAVISKGDGLVWIKRKHYFPTELNSQYGR</sequence>
<dbReference type="RefSeq" id="WP_371708125.1">
    <property type="nucleotide sequence ID" value="NZ_JBGOOL010000048.1"/>
</dbReference>
<dbReference type="EMBL" id="JBGOOL010000048">
    <property type="protein sequence ID" value="MEZ8054669.1"/>
    <property type="molecule type" value="Genomic_DNA"/>
</dbReference>
<accession>A0ABV4KQK6</accession>
<evidence type="ECO:0000313" key="1">
    <source>
        <dbReference type="EMBL" id="MEZ8054669.1"/>
    </source>
</evidence>
<name>A0ABV4KQK6_9VIBR</name>
<gene>
    <name evidence="1" type="ORF">ACED57_16125</name>
</gene>
<keyword evidence="2" id="KW-1185">Reference proteome</keyword>
<comment type="caution">
    <text evidence="1">The sequence shown here is derived from an EMBL/GenBank/DDBJ whole genome shotgun (WGS) entry which is preliminary data.</text>
</comment>
<dbReference type="Proteomes" id="UP001569175">
    <property type="component" value="Unassembled WGS sequence"/>
</dbReference>
<protein>
    <submittedName>
        <fullName evidence="1">Uncharacterized protein</fullName>
    </submittedName>
</protein>
<organism evidence="1 2">
    <name type="scientific">Vibrio atlanticus</name>
    <dbReference type="NCBI Taxonomy" id="693153"/>
    <lineage>
        <taxon>Bacteria</taxon>
        <taxon>Pseudomonadati</taxon>
        <taxon>Pseudomonadota</taxon>
        <taxon>Gammaproteobacteria</taxon>
        <taxon>Vibrionales</taxon>
        <taxon>Vibrionaceae</taxon>
        <taxon>Vibrio</taxon>
    </lineage>
</organism>
<reference evidence="1 2" key="1">
    <citation type="submission" date="2024-06" db="EMBL/GenBank/DDBJ databases">
        <authorList>
            <person name="Steensen K."/>
            <person name="Seneca J."/>
            <person name="Bartlau N."/>
            <person name="Yu A.X."/>
            <person name="Polz M.F."/>
        </authorList>
    </citation>
    <scope>NUCLEOTIDE SEQUENCE [LARGE SCALE GENOMIC DNA]</scope>
    <source>
        <strain evidence="1 2">1F9</strain>
    </source>
</reference>
<proteinExistence type="predicted"/>
<evidence type="ECO:0000313" key="2">
    <source>
        <dbReference type="Proteomes" id="UP001569175"/>
    </source>
</evidence>